<dbReference type="SUPFAM" id="SSF47781">
    <property type="entry name" value="RuvA domain 2-like"/>
    <property type="match status" value="1"/>
</dbReference>
<reference evidence="1 2" key="1">
    <citation type="submission" date="2020-08" db="EMBL/GenBank/DDBJ databases">
        <title>Genomic Encyclopedia of Type Strains, Phase IV (KMG-IV): sequencing the most valuable type-strain genomes for metagenomic binning, comparative biology and taxonomic classification.</title>
        <authorList>
            <person name="Goeker M."/>
        </authorList>
    </citation>
    <scope>NUCLEOTIDE SEQUENCE [LARGE SCALE GENOMIC DNA]</scope>
    <source>
        <strain evidence="1 2">DSM 105137</strain>
    </source>
</reference>
<evidence type="ECO:0000313" key="2">
    <source>
        <dbReference type="Proteomes" id="UP000576209"/>
    </source>
</evidence>
<comment type="caution">
    <text evidence="1">The sequence shown here is derived from an EMBL/GenBank/DDBJ whole genome shotgun (WGS) entry which is preliminary data.</text>
</comment>
<dbReference type="EMBL" id="JACIFF010000004">
    <property type="protein sequence ID" value="MBB4079260.1"/>
    <property type="molecule type" value="Genomic_DNA"/>
</dbReference>
<organism evidence="1 2">
    <name type="scientific">Neolewinella aquimaris</name>
    <dbReference type="NCBI Taxonomy" id="1835722"/>
    <lineage>
        <taxon>Bacteria</taxon>
        <taxon>Pseudomonadati</taxon>
        <taxon>Bacteroidota</taxon>
        <taxon>Saprospiria</taxon>
        <taxon>Saprospirales</taxon>
        <taxon>Lewinellaceae</taxon>
        <taxon>Neolewinella</taxon>
    </lineage>
</organism>
<dbReference type="AlphaFoldDB" id="A0A840E2D6"/>
<keyword evidence="2" id="KW-1185">Reference proteome</keyword>
<accession>A0A840E2D6</accession>
<protein>
    <recommendedName>
        <fullName evidence="3">Helix-hairpin-helix protein</fullName>
    </recommendedName>
</protein>
<evidence type="ECO:0008006" key="3">
    <source>
        <dbReference type="Google" id="ProtNLM"/>
    </source>
</evidence>
<sequence length="682" mass="77974">MRQLASPGFFLLLRAAALLWLLMSGSLFGQTETEQLIEDIVAQEAEDGGEFTFNEAFGLLEAYRERPLDLNRATTEELSATYLLSSIQIDQLLAYREKMDGLISIYELQSIPGLDLETIRRMLPFVRVGNGLDDVSVSLTRMLREADREVYFRSGRKLETARGYEGPDPKYAGGPWRNYLKYRQRYGNQLSVGIVAEKDPGESLRRGFDFYSAHFFLRNLNRRVRAVALGDFTVSFGQGLILYTGFGFGKSSLTTTVARGSPTLQPYASVNEFSFMRGAGVTLNLTDKIEATVFASRRGRTANLSPDSASVSSLNLSGYHRTENEVADRNSIRQYSYGGSVRLRPLPRLRLGLNYLGEHLSKPLLPRPQPYNLYYFTGTDLHNLSLDYRYRLRNFSFFGEVAGAVRAGKAMLHGINIGLDRRADIVVVYRKYDRDYRALSARPFGEANGGRNEEGIYLGLELRPAPRWRLNAYYDLWRHDWLRFNIDGPSTGREYRLRATYTLKRKLDAYLEVRSETKGQGAAGGPDARLDYVVDRTRFQARLHTGYKLTSALEWRSRLDLGYTEDPARGRQRGVMLYQDLHYRPLGPFSFSARVAVFDTDGYDVRFYEYENGLTYNAFVLPYYNEGARSYVLLRYKGIRRLTLEARVSQTRYFDGRTFGSGWEATGKTHRTEVAGQVIWRW</sequence>
<evidence type="ECO:0000313" key="1">
    <source>
        <dbReference type="EMBL" id="MBB4079260.1"/>
    </source>
</evidence>
<dbReference type="Proteomes" id="UP000576209">
    <property type="component" value="Unassembled WGS sequence"/>
</dbReference>
<name>A0A840E2D6_9BACT</name>
<dbReference type="InterPro" id="IPR010994">
    <property type="entry name" value="RuvA_2-like"/>
</dbReference>
<gene>
    <name evidence="1" type="ORF">GGR28_001880</name>
</gene>
<proteinExistence type="predicted"/>
<dbReference type="RefSeq" id="WP_183495513.1">
    <property type="nucleotide sequence ID" value="NZ_JACIFF010000004.1"/>
</dbReference>